<keyword evidence="2" id="KW-1185">Reference proteome</keyword>
<gene>
    <name evidence="1" type="ORF">BN7_1687</name>
</gene>
<dbReference type="Proteomes" id="UP000009328">
    <property type="component" value="Unassembled WGS sequence"/>
</dbReference>
<proteinExistence type="predicted"/>
<sequence>MQQNIRFDEIVDSAQGFFDLPHELRQIIFSYIRLADTYKTLYNMGIELKELVKDTVVHVTDSESLSPRGDPGSCINSMPEVESYSMENLYYFLQRKTNMMLFPPTIVNKYFIIELFYQNTSYKLRECLSIPLILTTLKRVHHSIIIQTDGCTQVIDVSLMEDLGRSNFETFTYLMNSVGKFTHEIQFPTLTHLNIDSDLVLRPKIDSKLLQKEYERQYYVPCEGRTLEKHSIIEFTYPNLQNLSIQTNKLNKFVNFKFNHNKLRNYSVKCLPESRSYYLKDIDQCVSLERFSLNSDPLNED</sequence>
<organism evidence="1 2">
    <name type="scientific">Wickerhamomyces ciferrii (strain ATCC 14091 / BCRC 22168 / CBS 111 / JCM 3599 / NBRC 0793 / NRRL Y-1031 F-60-10)</name>
    <name type="common">Yeast</name>
    <name type="synonym">Pichia ciferrii</name>
    <dbReference type="NCBI Taxonomy" id="1206466"/>
    <lineage>
        <taxon>Eukaryota</taxon>
        <taxon>Fungi</taxon>
        <taxon>Dikarya</taxon>
        <taxon>Ascomycota</taxon>
        <taxon>Saccharomycotina</taxon>
        <taxon>Saccharomycetes</taxon>
        <taxon>Phaffomycetales</taxon>
        <taxon>Wickerhamomycetaceae</taxon>
        <taxon>Wickerhamomyces</taxon>
    </lineage>
</organism>
<reference evidence="1 2" key="1">
    <citation type="journal article" date="2012" name="Eukaryot. Cell">
        <title>Draft genome sequence of Wickerhamomyces ciferrii NRRL Y-1031 F-60-10.</title>
        <authorList>
            <person name="Schneider J."/>
            <person name="Andrea H."/>
            <person name="Blom J."/>
            <person name="Jaenicke S."/>
            <person name="Ruckert C."/>
            <person name="Schorsch C."/>
            <person name="Szczepanowski R."/>
            <person name="Farwick M."/>
            <person name="Goesmann A."/>
            <person name="Puhler A."/>
            <person name="Schaffer S."/>
            <person name="Tauch A."/>
            <person name="Kohler T."/>
            <person name="Brinkrolf K."/>
        </authorList>
    </citation>
    <scope>NUCLEOTIDE SEQUENCE [LARGE SCALE GENOMIC DNA]</scope>
    <source>
        <strain evidence="2">ATCC 14091 / BCRC 22168 / CBS 111 / JCM 3599 / NBRC 0793 / NRRL Y-1031 F-60-10</strain>
    </source>
</reference>
<evidence type="ECO:0000313" key="2">
    <source>
        <dbReference type="Proteomes" id="UP000009328"/>
    </source>
</evidence>
<comment type="caution">
    <text evidence="1">The sequence shown here is derived from an EMBL/GenBank/DDBJ whole genome shotgun (WGS) entry which is preliminary data.</text>
</comment>
<dbReference type="HOGENOM" id="CLU_925021_0_0_1"/>
<name>K0KJ23_WICCF</name>
<accession>K0KJ23</accession>
<protein>
    <submittedName>
        <fullName evidence="1">Uncharacterized protein</fullName>
    </submittedName>
</protein>
<dbReference type="EMBL" id="CAIF01000039">
    <property type="protein sequence ID" value="CCH42142.1"/>
    <property type="molecule type" value="Genomic_DNA"/>
</dbReference>
<evidence type="ECO:0000313" key="1">
    <source>
        <dbReference type="EMBL" id="CCH42142.1"/>
    </source>
</evidence>
<dbReference type="AlphaFoldDB" id="K0KJ23"/>
<dbReference type="InParanoid" id="K0KJ23"/>